<dbReference type="InterPro" id="IPR031158">
    <property type="entry name" value="GH10_AS"/>
</dbReference>
<evidence type="ECO:0000313" key="11">
    <source>
        <dbReference type="Proteomes" id="UP001374579"/>
    </source>
</evidence>
<keyword evidence="2" id="KW-0677">Repeat</keyword>
<dbReference type="Gene3D" id="2.60.120.260">
    <property type="entry name" value="Galactose-binding domain-like"/>
    <property type="match status" value="1"/>
</dbReference>
<dbReference type="Gene3D" id="3.20.20.80">
    <property type="entry name" value="Glycosidases"/>
    <property type="match status" value="1"/>
</dbReference>
<gene>
    <name evidence="10" type="ORF">V1264_019657</name>
</gene>
<evidence type="ECO:0000256" key="7">
    <source>
        <dbReference type="PROSITE-ProRule" id="PRU10061"/>
    </source>
</evidence>
<feature type="active site" description="Nucleophile" evidence="7">
    <location>
        <position position="436"/>
    </location>
</feature>
<keyword evidence="6" id="KW-0624">Polysaccharide degradation</keyword>
<dbReference type="InterPro" id="IPR044846">
    <property type="entry name" value="GH10"/>
</dbReference>
<feature type="chain" id="PRO_5042816838" description="GH10 domain-containing protein" evidence="8">
    <location>
        <begin position="20"/>
        <end position="565"/>
    </location>
</feature>
<feature type="signal peptide" evidence="8">
    <location>
        <begin position="1"/>
        <end position="19"/>
    </location>
</feature>
<dbReference type="PRINTS" id="PR00134">
    <property type="entry name" value="GLHYDRLASE10"/>
</dbReference>
<dbReference type="PANTHER" id="PTHR31490:SF1">
    <property type="entry name" value="ENDO-1,4-BETA-XYLANASE 1"/>
    <property type="match status" value="1"/>
</dbReference>
<dbReference type="PANTHER" id="PTHR31490">
    <property type="entry name" value="GLYCOSYL HYDROLASE"/>
    <property type="match status" value="1"/>
</dbReference>
<feature type="domain" description="GH10" evidence="9">
    <location>
        <begin position="211"/>
        <end position="503"/>
    </location>
</feature>
<evidence type="ECO:0000256" key="1">
    <source>
        <dbReference type="ARBA" id="ARBA00007495"/>
    </source>
</evidence>
<comment type="caution">
    <text evidence="10">The sequence shown here is derived from an EMBL/GenBank/DDBJ whole genome shotgun (WGS) entry which is preliminary data.</text>
</comment>
<dbReference type="InterPro" id="IPR017853">
    <property type="entry name" value="GH"/>
</dbReference>
<evidence type="ECO:0000256" key="3">
    <source>
        <dbReference type="ARBA" id="ARBA00022801"/>
    </source>
</evidence>
<evidence type="ECO:0000256" key="6">
    <source>
        <dbReference type="ARBA" id="ARBA00023326"/>
    </source>
</evidence>
<protein>
    <recommendedName>
        <fullName evidence="9">GH10 domain-containing protein</fullName>
    </recommendedName>
</protein>
<evidence type="ECO:0000259" key="9">
    <source>
        <dbReference type="PROSITE" id="PS51760"/>
    </source>
</evidence>
<dbReference type="PROSITE" id="PS00591">
    <property type="entry name" value="GH10_1"/>
    <property type="match status" value="1"/>
</dbReference>
<keyword evidence="3" id="KW-0378">Hydrolase</keyword>
<dbReference type="Pfam" id="PF00331">
    <property type="entry name" value="Glyco_hydro_10"/>
    <property type="match status" value="1"/>
</dbReference>
<dbReference type="EMBL" id="JBAMIC010000008">
    <property type="protein sequence ID" value="KAK7105033.1"/>
    <property type="molecule type" value="Genomic_DNA"/>
</dbReference>
<dbReference type="PROSITE" id="PS51760">
    <property type="entry name" value="GH10_2"/>
    <property type="match status" value="1"/>
</dbReference>
<evidence type="ECO:0000256" key="2">
    <source>
        <dbReference type="ARBA" id="ARBA00022737"/>
    </source>
</evidence>
<dbReference type="InterPro" id="IPR008979">
    <property type="entry name" value="Galactose-bd-like_sf"/>
</dbReference>
<dbReference type="Pfam" id="PF02018">
    <property type="entry name" value="CBM_4_9"/>
    <property type="match status" value="1"/>
</dbReference>
<dbReference type="Proteomes" id="UP001374579">
    <property type="component" value="Unassembled WGS sequence"/>
</dbReference>
<sequence>MTSTVRLWSVACLVMLTSGELLQNGGFESLDHWICWGAGMQCEVTTYKHGGSHAFKASGRTASWMGPSQNIQFVPGHSYRVSAWMKVFADHPDQSVDIMVDITFTDGSHQYEALVTHYNVKASDGYVHLFGVYTAPTKPIQNTRLYFQSAPVPIDFLVDDASVTEETGGHVTIADLNHVIDQQRKSDIHVHVSTASVITEGDVKIRVLQKKKSFPFGTAVNAGRYNANLAGGKYRDFIHKHYNWAVPEGSLKWPFVEPQRGQQNYQPALDMIHRLRSHGIKVRGHNLVWSLPHFVQNWVKALSGNELRTVVKHHIQQTMSKTRGLLEHWDVNNENLHGTWFQDRLHDPDYDLELFRIAHQADPNVKLFLNDFNVVASGASTNDYLEQAQQVKKAGVGLSAIGVQCHFGDEVEPDISAIKRRLDTLAGAGLPIWVTELDVMSADENRRADFYEHALRALYGHPAVEGILMWGFWDQSHWRGEKAALVKGDNLQMTAAGHRVLDLYENQWMTDETHTLPHSGNQVSVRGFHGDYEVHVIYQGTELSSLRQTFTLGKGPHSVSVHVQK</sequence>
<keyword evidence="4" id="KW-0119">Carbohydrate metabolism</keyword>
<dbReference type="AlphaFoldDB" id="A0AAN9GDH8"/>
<dbReference type="SUPFAM" id="SSF51445">
    <property type="entry name" value="(Trans)glycosidases"/>
    <property type="match status" value="1"/>
</dbReference>
<evidence type="ECO:0000256" key="8">
    <source>
        <dbReference type="SAM" id="SignalP"/>
    </source>
</evidence>
<accession>A0AAN9GDH8</accession>
<keyword evidence="5" id="KW-0326">Glycosidase</keyword>
<dbReference type="SMART" id="SM00633">
    <property type="entry name" value="Glyco_10"/>
    <property type="match status" value="1"/>
</dbReference>
<dbReference type="GO" id="GO:0031176">
    <property type="term" value="F:endo-1,4-beta-xylanase activity"/>
    <property type="evidence" value="ECO:0007669"/>
    <property type="project" value="UniProtKB-ARBA"/>
</dbReference>
<keyword evidence="11" id="KW-1185">Reference proteome</keyword>
<evidence type="ECO:0000256" key="4">
    <source>
        <dbReference type="ARBA" id="ARBA00023277"/>
    </source>
</evidence>
<reference evidence="10 11" key="1">
    <citation type="submission" date="2024-02" db="EMBL/GenBank/DDBJ databases">
        <title>Chromosome-scale genome assembly of the rough periwinkle Littorina saxatilis.</title>
        <authorList>
            <person name="De Jode A."/>
            <person name="Faria R."/>
            <person name="Formenti G."/>
            <person name="Sims Y."/>
            <person name="Smith T.P."/>
            <person name="Tracey A."/>
            <person name="Wood J.M.D."/>
            <person name="Zagrodzka Z.B."/>
            <person name="Johannesson K."/>
            <person name="Butlin R.K."/>
            <person name="Leder E.H."/>
        </authorList>
    </citation>
    <scope>NUCLEOTIDE SEQUENCE [LARGE SCALE GENOMIC DNA]</scope>
    <source>
        <strain evidence="10">Snail1</strain>
        <tissue evidence="10">Muscle</tissue>
    </source>
</reference>
<dbReference type="SUPFAM" id="SSF49785">
    <property type="entry name" value="Galactose-binding domain-like"/>
    <property type="match status" value="1"/>
</dbReference>
<dbReference type="GO" id="GO:0000272">
    <property type="term" value="P:polysaccharide catabolic process"/>
    <property type="evidence" value="ECO:0007669"/>
    <property type="project" value="UniProtKB-KW"/>
</dbReference>
<dbReference type="InterPro" id="IPR003305">
    <property type="entry name" value="CenC_carb-bd"/>
</dbReference>
<dbReference type="InterPro" id="IPR001000">
    <property type="entry name" value="GH10_dom"/>
</dbReference>
<keyword evidence="8" id="KW-0732">Signal</keyword>
<evidence type="ECO:0000313" key="10">
    <source>
        <dbReference type="EMBL" id="KAK7105033.1"/>
    </source>
</evidence>
<proteinExistence type="inferred from homology"/>
<comment type="similarity">
    <text evidence="1">Belongs to the glycosyl hydrolase 10 (cellulase F) family.</text>
</comment>
<organism evidence="10 11">
    <name type="scientific">Littorina saxatilis</name>
    <dbReference type="NCBI Taxonomy" id="31220"/>
    <lineage>
        <taxon>Eukaryota</taxon>
        <taxon>Metazoa</taxon>
        <taxon>Spiralia</taxon>
        <taxon>Lophotrochozoa</taxon>
        <taxon>Mollusca</taxon>
        <taxon>Gastropoda</taxon>
        <taxon>Caenogastropoda</taxon>
        <taxon>Littorinimorpha</taxon>
        <taxon>Littorinoidea</taxon>
        <taxon>Littorinidae</taxon>
        <taxon>Littorina</taxon>
    </lineage>
</organism>
<evidence type="ECO:0000256" key="5">
    <source>
        <dbReference type="ARBA" id="ARBA00023295"/>
    </source>
</evidence>
<name>A0AAN9GDH8_9CAEN</name>